<comment type="caution">
    <text evidence="2">The sequence shown here is derived from an EMBL/GenBank/DDBJ whole genome shotgun (WGS) entry which is preliminary data.</text>
</comment>
<evidence type="ECO:0000256" key="1">
    <source>
        <dbReference type="SAM" id="Phobius"/>
    </source>
</evidence>
<dbReference type="STRING" id="1033734.GCA_000285535_03342"/>
<dbReference type="EMBL" id="SLUB01000019">
    <property type="protein sequence ID" value="THE12215.1"/>
    <property type="molecule type" value="Genomic_DNA"/>
</dbReference>
<gene>
    <name evidence="2" type="ORF">E1I69_11895</name>
</gene>
<proteinExistence type="predicted"/>
<accession>A0A4S3PSC9</accession>
<keyword evidence="1" id="KW-0472">Membrane</keyword>
<dbReference type="AlphaFoldDB" id="A0A4S3PSC9"/>
<feature type="transmembrane region" description="Helical" evidence="1">
    <location>
        <begin position="157"/>
        <end position="175"/>
    </location>
</feature>
<keyword evidence="1" id="KW-1133">Transmembrane helix</keyword>
<dbReference type="Proteomes" id="UP000306477">
    <property type="component" value="Unassembled WGS sequence"/>
</dbReference>
<sequence>MKQFLIGLGLLFVLALPPVANLLESIMIIHMHMQMPSIVIAGFFMAKLFQQKFPSFFEKWNQDGIPGILLFIVIMVYWTIPKTMDETLNLTSMEVWKFLSLSLLAGVPLRDSWKKLSDRAKNIVFIFFTVKYLGMGVLYININNQLCNNYLVIDQITLGWGFITTAICILIYLVYNNFTDQSIYKNS</sequence>
<keyword evidence="1" id="KW-0812">Transmembrane</keyword>
<dbReference type="OrthoDB" id="2388670at2"/>
<feature type="transmembrane region" description="Helical" evidence="1">
    <location>
        <begin position="61"/>
        <end position="80"/>
    </location>
</feature>
<keyword evidence="3" id="KW-1185">Reference proteome</keyword>
<feature type="transmembrane region" description="Helical" evidence="1">
    <location>
        <begin position="123"/>
        <end position="142"/>
    </location>
</feature>
<name>A0A4S3PSC9_9BACI</name>
<reference evidence="2 3" key="1">
    <citation type="journal article" date="2019" name="Indoor Air">
        <title>Impacts of indoor surface finishes on bacterial viability.</title>
        <authorList>
            <person name="Hu J."/>
            <person name="Maamar S.B."/>
            <person name="Glawe A.J."/>
            <person name="Gottel N."/>
            <person name="Gilbert J.A."/>
            <person name="Hartmann E.M."/>
        </authorList>
    </citation>
    <scope>NUCLEOTIDE SEQUENCE [LARGE SCALE GENOMIC DNA]</scope>
    <source>
        <strain evidence="2 3">AF060A6</strain>
    </source>
</reference>
<organism evidence="2 3">
    <name type="scientific">Bacillus timonensis</name>
    <dbReference type="NCBI Taxonomy" id="1033734"/>
    <lineage>
        <taxon>Bacteria</taxon>
        <taxon>Bacillati</taxon>
        <taxon>Bacillota</taxon>
        <taxon>Bacilli</taxon>
        <taxon>Bacillales</taxon>
        <taxon>Bacillaceae</taxon>
        <taxon>Bacillus</taxon>
    </lineage>
</organism>
<dbReference type="RefSeq" id="WP_136379837.1">
    <property type="nucleotide sequence ID" value="NZ_SLUB01000019.1"/>
</dbReference>
<protein>
    <submittedName>
        <fullName evidence="2">Uncharacterized protein</fullName>
    </submittedName>
</protein>
<evidence type="ECO:0000313" key="3">
    <source>
        <dbReference type="Proteomes" id="UP000306477"/>
    </source>
</evidence>
<evidence type="ECO:0000313" key="2">
    <source>
        <dbReference type="EMBL" id="THE12215.1"/>
    </source>
</evidence>